<gene>
    <name evidence="2" type="ORF">CLIB1423_16S03158</name>
</gene>
<sequence>MSANTNEQSSARTGSGGSRGSRRNRPSTKNDDRKSNPRGKTSRRKPRAKAREVKNDYRFLEIVKLIKFYKPVTINGVSINSITEKAEKEKAETAAAPEKKDLEEGETETETETEPETETESKTGKSPQSTTFDDPVHRFIGKCITEGTAIYISMMFPPADPDFPYDLDILKISLCVPAKYPYDSSISPSIYVLNDDIPRGFAVNIEIGFREITAMAQGKASPGISEEEITLAKGRGLLSQIQTLDRNLEFFLKKERKETVKFVKGSNKKSKNPSGSSPAPSPTPPPNLTPTPTPSPAPSHALSNSTANPLRQQYLESLTSKIPSKLFTKNDRENVYRIELPVNASSISTPKSWSQKESIDVRLHVPASYPEDKAWISIPAQMLNKITTARPNAGESYTPGQLERFAKDAALERQELARAAKSLEKNFKRIPDFIKSTSSDLVGLLNFAANYTGLLCQNEIEFREMITLLKS</sequence>
<feature type="region of interest" description="Disordered" evidence="1">
    <location>
        <begin position="1"/>
        <end position="51"/>
    </location>
</feature>
<proteinExistence type="predicted"/>
<keyword evidence="3" id="KW-1185">Reference proteome</keyword>
<dbReference type="AlphaFoldDB" id="A0A9P0QT53"/>
<dbReference type="OrthoDB" id="10253329at2759"/>
<accession>A0A9P0QT53</accession>
<evidence type="ECO:0000256" key="1">
    <source>
        <dbReference type="SAM" id="MobiDB-lite"/>
    </source>
</evidence>
<evidence type="ECO:0000313" key="2">
    <source>
        <dbReference type="EMBL" id="CAH2354460.1"/>
    </source>
</evidence>
<dbReference type="Proteomes" id="UP000837801">
    <property type="component" value="Unassembled WGS sequence"/>
</dbReference>
<reference evidence="2" key="1">
    <citation type="submission" date="2022-03" db="EMBL/GenBank/DDBJ databases">
        <authorList>
            <person name="Legras J.-L."/>
            <person name="Devillers H."/>
            <person name="Grondin C."/>
        </authorList>
    </citation>
    <scope>NUCLEOTIDE SEQUENCE</scope>
    <source>
        <strain evidence="2">CLIB 1423</strain>
    </source>
</reference>
<protein>
    <submittedName>
        <fullName evidence="2">Uncharacterized protein</fullName>
    </submittedName>
</protein>
<comment type="caution">
    <text evidence="2">The sequence shown here is derived from an EMBL/GenBank/DDBJ whole genome shotgun (WGS) entry which is preliminary data.</text>
</comment>
<feature type="region of interest" description="Disordered" evidence="1">
    <location>
        <begin position="262"/>
        <end position="305"/>
    </location>
</feature>
<feature type="compositionally biased region" description="Pro residues" evidence="1">
    <location>
        <begin position="279"/>
        <end position="297"/>
    </location>
</feature>
<name>A0A9P0QT53_9ASCO</name>
<feature type="region of interest" description="Disordered" evidence="1">
    <location>
        <begin position="86"/>
        <end position="133"/>
    </location>
</feature>
<feature type="compositionally biased region" description="Basic and acidic residues" evidence="1">
    <location>
        <begin position="86"/>
        <end position="102"/>
    </location>
</feature>
<feature type="compositionally biased region" description="Basic residues" evidence="1">
    <location>
        <begin position="36"/>
        <end position="48"/>
    </location>
</feature>
<dbReference type="EMBL" id="CAKXYY010000016">
    <property type="protein sequence ID" value="CAH2354460.1"/>
    <property type="molecule type" value="Genomic_DNA"/>
</dbReference>
<feature type="compositionally biased region" description="Acidic residues" evidence="1">
    <location>
        <begin position="103"/>
        <end position="118"/>
    </location>
</feature>
<organism evidence="2 3">
    <name type="scientific">[Candida] railenensis</name>
    <dbReference type="NCBI Taxonomy" id="45579"/>
    <lineage>
        <taxon>Eukaryota</taxon>
        <taxon>Fungi</taxon>
        <taxon>Dikarya</taxon>
        <taxon>Ascomycota</taxon>
        <taxon>Saccharomycotina</taxon>
        <taxon>Pichiomycetes</taxon>
        <taxon>Debaryomycetaceae</taxon>
        <taxon>Kurtzmaniella</taxon>
    </lineage>
</organism>
<evidence type="ECO:0000313" key="3">
    <source>
        <dbReference type="Proteomes" id="UP000837801"/>
    </source>
</evidence>